<dbReference type="SMART" id="SM00448">
    <property type="entry name" value="REC"/>
    <property type="match status" value="1"/>
</dbReference>
<dbReference type="EMBL" id="JALJRB010000014">
    <property type="protein sequence ID" value="MCJ8501488.1"/>
    <property type="molecule type" value="Genomic_DNA"/>
</dbReference>
<feature type="modified residue" description="4-aspartylphosphate" evidence="2">
    <location>
        <position position="54"/>
    </location>
</feature>
<gene>
    <name evidence="4" type="ORF">MRX98_12955</name>
</gene>
<keyword evidence="5" id="KW-1185">Reference proteome</keyword>
<dbReference type="PROSITE" id="PS50110">
    <property type="entry name" value="RESPONSE_REGULATORY"/>
    <property type="match status" value="1"/>
</dbReference>
<dbReference type="CDD" id="cd17569">
    <property type="entry name" value="REC_HupR-like"/>
    <property type="match status" value="1"/>
</dbReference>
<evidence type="ECO:0000256" key="1">
    <source>
        <dbReference type="ARBA" id="ARBA00022553"/>
    </source>
</evidence>
<dbReference type="InterPro" id="IPR011006">
    <property type="entry name" value="CheY-like_superfamily"/>
</dbReference>
<dbReference type="PANTHER" id="PTHR44591">
    <property type="entry name" value="STRESS RESPONSE REGULATOR PROTEIN 1"/>
    <property type="match status" value="1"/>
</dbReference>
<name>A0AA41RA57_9BACT</name>
<dbReference type="AlphaFoldDB" id="A0AA41RA57"/>
<feature type="domain" description="Response regulatory" evidence="3">
    <location>
        <begin position="5"/>
        <end position="120"/>
    </location>
</feature>
<comment type="caution">
    <text evidence="4">The sequence shown here is derived from an EMBL/GenBank/DDBJ whole genome shotgun (WGS) entry which is preliminary data.</text>
</comment>
<dbReference type="Pfam" id="PF00072">
    <property type="entry name" value="Response_reg"/>
    <property type="match status" value="1"/>
</dbReference>
<accession>A0AA41RA57</accession>
<dbReference type="PANTHER" id="PTHR44591:SF19">
    <property type="entry name" value="TWO-COMPONENT RESPONSE REGULATOR-RELATED"/>
    <property type="match status" value="1"/>
</dbReference>
<sequence>MQKHSILIVDDETAVLRAFQRALRKEPYTLYTLNDAEEGLTLLEGREVSLVVSDYNMPGMDGLNFLKAVKNRHPHILTIMLTGHTEIQIAVQAINAAGVYKFIQKPWDDDDLKITLRRALEAIDLESERDRLLRKVKSRDAILNELEREFPGISKVRRDQDGYMVLK</sequence>
<evidence type="ECO:0000313" key="4">
    <source>
        <dbReference type="EMBL" id="MCJ8501488.1"/>
    </source>
</evidence>
<dbReference type="SUPFAM" id="SSF52172">
    <property type="entry name" value="CheY-like"/>
    <property type="match status" value="1"/>
</dbReference>
<dbReference type="RefSeq" id="WP_246909300.1">
    <property type="nucleotide sequence ID" value="NZ_JALJRB010000014.1"/>
</dbReference>
<dbReference type="GO" id="GO:0000160">
    <property type="term" value="P:phosphorelay signal transduction system"/>
    <property type="evidence" value="ECO:0007669"/>
    <property type="project" value="InterPro"/>
</dbReference>
<reference evidence="4" key="1">
    <citation type="submission" date="2022-04" db="EMBL/GenBank/DDBJ databases">
        <title>Desulfatitalea alkaliphila sp. nov., a novel anaerobic sulfate-reducing bacterium isolated from terrestrial mud volcano, Taman Peninsula, Russia.</title>
        <authorList>
            <person name="Khomyakova M.A."/>
            <person name="Merkel A.Y."/>
            <person name="Slobodkin A.I."/>
        </authorList>
    </citation>
    <scope>NUCLEOTIDE SEQUENCE</scope>
    <source>
        <strain evidence="4">M08but</strain>
    </source>
</reference>
<proteinExistence type="predicted"/>
<dbReference type="Gene3D" id="3.40.50.2300">
    <property type="match status" value="1"/>
</dbReference>
<dbReference type="Proteomes" id="UP001165427">
    <property type="component" value="Unassembled WGS sequence"/>
</dbReference>
<dbReference type="InterPro" id="IPR001789">
    <property type="entry name" value="Sig_transdc_resp-reg_receiver"/>
</dbReference>
<organism evidence="4 5">
    <name type="scientific">Desulfatitalea alkaliphila</name>
    <dbReference type="NCBI Taxonomy" id="2929485"/>
    <lineage>
        <taxon>Bacteria</taxon>
        <taxon>Pseudomonadati</taxon>
        <taxon>Thermodesulfobacteriota</taxon>
        <taxon>Desulfobacteria</taxon>
        <taxon>Desulfobacterales</taxon>
        <taxon>Desulfosarcinaceae</taxon>
        <taxon>Desulfatitalea</taxon>
    </lineage>
</organism>
<protein>
    <submittedName>
        <fullName evidence="4">Response regulator</fullName>
    </submittedName>
</protein>
<evidence type="ECO:0000259" key="3">
    <source>
        <dbReference type="PROSITE" id="PS50110"/>
    </source>
</evidence>
<dbReference type="InterPro" id="IPR050595">
    <property type="entry name" value="Bact_response_regulator"/>
</dbReference>
<keyword evidence="1 2" id="KW-0597">Phosphoprotein</keyword>
<evidence type="ECO:0000256" key="2">
    <source>
        <dbReference type="PROSITE-ProRule" id="PRU00169"/>
    </source>
</evidence>
<evidence type="ECO:0000313" key="5">
    <source>
        <dbReference type="Proteomes" id="UP001165427"/>
    </source>
</evidence>